<protein>
    <submittedName>
        <fullName evidence="1">Uncharacterized protein</fullName>
    </submittedName>
</protein>
<accession>A0A4Z2JHL5</accession>
<dbReference type="EMBL" id="SRLO01000004">
    <property type="protein sequence ID" value="TNN88752.1"/>
    <property type="molecule type" value="Genomic_DNA"/>
</dbReference>
<name>A0A4Z2JHL5_9TELE</name>
<proteinExistence type="predicted"/>
<organism evidence="1 2">
    <name type="scientific">Liparis tanakae</name>
    <name type="common">Tanaka's snailfish</name>
    <dbReference type="NCBI Taxonomy" id="230148"/>
    <lineage>
        <taxon>Eukaryota</taxon>
        <taxon>Metazoa</taxon>
        <taxon>Chordata</taxon>
        <taxon>Craniata</taxon>
        <taxon>Vertebrata</taxon>
        <taxon>Euteleostomi</taxon>
        <taxon>Actinopterygii</taxon>
        <taxon>Neopterygii</taxon>
        <taxon>Teleostei</taxon>
        <taxon>Neoteleostei</taxon>
        <taxon>Acanthomorphata</taxon>
        <taxon>Eupercaria</taxon>
        <taxon>Perciformes</taxon>
        <taxon>Cottioidei</taxon>
        <taxon>Cottales</taxon>
        <taxon>Liparidae</taxon>
        <taxon>Liparis</taxon>
    </lineage>
</organism>
<dbReference type="AlphaFoldDB" id="A0A4Z2JHL5"/>
<comment type="caution">
    <text evidence="1">The sequence shown here is derived from an EMBL/GenBank/DDBJ whole genome shotgun (WGS) entry which is preliminary data.</text>
</comment>
<sequence length="258" mass="28611">MSVPPHFTMATRGGSDTPALFSIRLCHQLDHYPQPPTTLSCFPSRQSNSLHLPLITPSLVPHYLHLVFMPVSPAAHSLIRTHHDESREMIQTLSSNTWLLDHRTATGNPSIKNFDLFCPMASTQTGGDPIRIPACQSLAYVLLVMWTSEFKLAVLATQGLFVKLLQEKGDRPSLTTTDSLVSLRTDSSLLGHIRAAKRHYLVKDIQPDKFITMGSLALRHPSSETDVGGTRYLNSTVAEKDSCSVMEKTSRKPSPLRK</sequence>
<evidence type="ECO:0000313" key="1">
    <source>
        <dbReference type="EMBL" id="TNN88752.1"/>
    </source>
</evidence>
<keyword evidence="2" id="KW-1185">Reference proteome</keyword>
<dbReference type="Proteomes" id="UP000314294">
    <property type="component" value="Unassembled WGS sequence"/>
</dbReference>
<evidence type="ECO:0000313" key="2">
    <source>
        <dbReference type="Proteomes" id="UP000314294"/>
    </source>
</evidence>
<gene>
    <name evidence="1" type="ORF">EYF80_001084</name>
</gene>
<reference evidence="1 2" key="1">
    <citation type="submission" date="2019-03" db="EMBL/GenBank/DDBJ databases">
        <title>First draft genome of Liparis tanakae, snailfish: a comprehensive survey of snailfish specific genes.</title>
        <authorList>
            <person name="Kim W."/>
            <person name="Song I."/>
            <person name="Jeong J.-H."/>
            <person name="Kim D."/>
            <person name="Kim S."/>
            <person name="Ryu S."/>
            <person name="Song J.Y."/>
            <person name="Lee S.K."/>
        </authorList>
    </citation>
    <scope>NUCLEOTIDE SEQUENCE [LARGE SCALE GENOMIC DNA]</scope>
    <source>
        <tissue evidence="1">Muscle</tissue>
    </source>
</reference>